<evidence type="ECO:0008006" key="3">
    <source>
        <dbReference type="Google" id="ProtNLM"/>
    </source>
</evidence>
<evidence type="ECO:0000313" key="2">
    <source>
        <dbReference type="Proteomes" id="UP000532311"/>
    </source>
</evidence>
<reference evidence="1 2" key="1">
    <citation type="submission" date="2020-05" db="EMBL/GenBank/DDBJ databases">
        <title>Identification and distribution of gene clusters putatively required for synthesis of sphingolipid metabolism inhibitors in phylogenetically diverse species of the filamentous fungus Fusarium.</title>
        <authorList>
            <person name="Kim H.-S."/>
            <person name="Busman M."/>
            <person name="Brown D.W."/>
            <person name="Divon H."/>
            <person name="Uhlig S."/>
            <person name="Proctor R.H."/>
        </authorList>
    </citation>
    <scope>NUCLEOTIDE SEQUENCE [LARGE SCALE GENOMIC DNA]</scope>
    <source>
        <strain evidence="1 2">NRRL 26131</strain>
    </source>
</reference>
<comment type="caution">
    <text evidence="1">The sequence shown here is derived from an EMBL/GenBank/DDBJ whole genome shotgun (WGS) entry which is preliminary data.</text>
</comment>
<keyword evidence="2" id="KW-1185">Reference proteome</keyword>
<dbReference type="EMBL" id="JAAQPF010000158">
    <property type="protein sequence ID" value="KAF5712999.1"/>
    <property type="molecule type" value="Genomic_DNA"/>
</dbReference>
<organism evidence="1 2">
    <name type="scientific">Fusarium globosum</name>
    <dbReference type="NCBI Taxonomy" id="78864"/>
    <lineage>
        <taxon>Eukaryota</taxon>
        <taxon>Fungi</taxon>
        <taxon>Dikarya</taxon>
        <taxon>Ascomycota</taxon>
        <taxon>Pezizomycotina</taxon>
        <taxon>Sordariomycetes</taxon>
        <taxon>Hypocreomycetidae</taxon>
        <taxon>Hypocreales</taxon>
        <taxon>Nectriaceae</taxon>
        <taxon>Fusarium</taxon>
        <taxon>Fusarium fujikuroi species complex</taxon>
    </lineage>
</organism>
<evidence type="ECO:0000313" key="1">
    <source>
        <dbReference type="EMBL" id="KAF5712999.1"/>
    </source>
</evidence>
<name>A0A8H5YJ11_9HYPO</name>
<gene>
    <name evidence="1" type="ORF">FGLOB1_4267</name>
</gene>
<proteinExistence type="predicted"/>
<dbReference type="AlphaFoldDB" id="A0A8H5YJ11"/>
<sequence>MKSLSYVIDPEGDIELVLNKPNTQNIIPESVLCGDVGAASDSPTTEFTNSELGGRYTVFDNFDTPTLVMEDYGDPEFAEETPDVVRMIVSSKHLTFASKVFRAMLEGPWSEASLSSSSRGNPRQLATSDWDAKALAIVLDTIHGRFRQVPKDINLFLLARIATIVDYYQCYESMEPISNLWLSQDSVKQESLDWNSEYSLLRLYVAWVFEKDVLFTSVARRVLIYSKGPSEFHLKDLPIGGVLGEYVLEDKRQELIGRILLGLDCLQETLRTENGCPGLGLSDCSSTLLGILMRERFRWEDEGAPLKPPYNGYTVAMIKFLVEAFPQPKPLQPIYYNSDSSSSGQLGLHHRRGMCTIQGRMQTLMNEINNDIKGGRADAYRQGPHYFFPFDSSSPSFATTLKLDYSFMMTCISYIIDPDGDVELLLKRPNSQQLVPYIPTDEHDEDTEDPMNEPTVARGVLDARYHVFDDLLFPSEAEDPSTTTPRWRFSALLNLIETPSTPKVTTPPEDEVRLRVSSRHLILASRCFRSSLDGPWSEVSTTSSFFGKPLRQVMAWDWDAVAFAIVLDIVHGRHGAVPRIVDLKLMAQIANIVDFYGFHEAVKIFSEVWYKNICIELKDEYSREALVWLSVSWVFPNQEPFDRATRAILKYMEGPQPSTDNLPIHRVLPKIDDKRQELINKIVTELHRLHNTLPNSDFLCDWHKYNSPTCHSIALSILKRELHILASSDRPLVPPFNGYSVTSMIQLVNDIPESIAATTEGYDHYHDVSVCSVRGRMRHVLGEVRAEMNSWTLDLDMDVGGV</sequence>
<protein>
    <recommendedName>
        <fullName evidence="3">BTB domain-containing protein</fullName>
    </recommendedName>
</protein>
<dbReference type="Proteomes" id="UP000532311">
    <property type="component" value="Unassembled WGS sequence"/>
</dbReference>
<accession>A0A8H5YJ11</accession>